<evidence type="ECO:0000313" key="2">
    <source>
        <dbReference type="Proteomes" id="UP000318815"/>
    </source>
</evidence>
<proteinExistence type="predicted"/>
<accession>A0A5C6M324</accession>
<dbReference type="OrthoDB" id="670903at2"/>
<organism evidence="1 2">
    <name type="scientific">Chitinophaga pinensis</name>
    <dbReference type="NCBI Taxonomy" id="79329"/>
    <lineage>
        <taxon>Bacteria</taxon>
        <taxon>Pseudomonadati</taxon>
        <taxon>Bacteroidota</taxon>
        <taxon>Chitinophagia</taxon>
        <taxon>Chitinophagales</taxon>
        <taxon>Chitinophagaceae</taxon>
        <taxon>Chitinophaga</taxon>
    </lineage>
</organism>
<dbReference type="AlphaFoldDB" id="A0A5C6M324"/>
<dbReference type="RefSeq" id="WP_146303029.1">
    <property type="nucleotide sequence ID" value="NZ_VOHS01000001.1"/>
</dbReference>
<protein>
    <submittedName>
        <fullName evidence="1">Uncharacterized protein</fullName>
    </submittedName>
</protein>
<dbReference type="Proteomes" id="UP000318815">
    <property type="component" value="Unassembled WGS sequence"/>
</dbReference>
<comment type="caution">
    <text evidence="1">The sequence shown here is derived from an EMBL/GenBank/DDBJ whole genome shotgun (WGS) entry which is preliminary data.</text>
</comment>
<name>A0A5C6M324_9BACT</name>
<reference evidence="1 2" key="1">
    <citation type="submission" date="2019-08" db="EMBL/GenBank/DDBJ databases">
        <title>Whole genome sequencing of chitin degrading bacteria Chitinophaga pinensis YS16.</title>
        <authorList>
            <person name="Singh R.P."/>
            <person name="Manchanda G."/>
            <person name="Maurya I.K."/>
            <person name="Joshi N.K."/>
            <person name="Srivastava A.K."/>
        </authorList>
    </citation>
    <scope>NUCLEOTIDE SEQUENCE [LARGE SCALE GENOMIC DNA]</scope>
    <source>
        <strain evidence="1 2">YS-16</strain>
    </source>
</reference>
<dbReference type="EMBL" id="VOHS01000001">
    <property type="protein sequence ID" value="TWW02419.1"/>
    <property type="molecule type" value="Genomic_DNA"/>
</dbReference>
<sequence length="123" mass="13613">MPKVKVTSQDLLQKEIIRLKKRSRALENELGNRVEHLKGNYGKMALNSVIPGSAKHSGVLGIVGRVAKVAWQSGSFKSFTTSALMTALEFAGVRLGINLFDKFRKSRSKKKKAKAAAERQEED</sequence>
<evidence type="ECO:0000313" key="1">
    <source>
        <dbReference type="EMBL" id="TWW02419.1"/>
    </source>
</evidence>
<gene>
    <name evidence="1" type="ORF">FEF09_01025</name>
</gene>
<keyword evidence="2" id="KW-1185">Reference proteome</keyword>